<gene>
    <name evidence="2" type="ORF">V6N11_046619</name>
</gene>
<evidence type="ECO:0000256" key="1">
    <source>
        <dbReference type="SAM" id="MobiDB-lite"/>
    </source>
</evidence>
<keyword evidence="3" id="KW-1185">Reference proteome</keyword>
<dbReference type="InterPro" id="IPR008507">
    <property type="entry name" value="DUF789"/>
</dbReference>
<dbReference type="PANTHER" id="PTHR31343:SF8">
    <property type="entry name" value="OS07G0246600 PROTEIN"/>
    <property type="match status" value="1"/>
</dbReference>
<feature type="region of interest" description="Disordered" evidence="1">
    <location>
        <begin position="164"/>
        <end position="197"/>
    </location>
</feature>
<name>A0ABR2P2U2_9ROSI</name>
<organism evidence="2 3">
    <name type="scientific">Hibiscus sabdariffa</name>
    <name type="common">roselle</name>
    <dbReference type="NCBI Taxonomy" id="183260"/>
    <lineage>
        <taxon>Eukaryota</taxon>
        <taxon>Viridiplantae</taxon>
        <taxon>Streptophyta</taxon>
        <taxon>Embryophyta</taxon>
        <taxon>Tracheophyta</taxon>
        <taxon>Spermatophyta</taxon>
        <taxon>Magnoliopsida</taxon>
        <taxon>eudicotyledons</taxon>
        <taxon>Gunneridae</taxon>
        <taxon>Pentapetalae</taxon>
        <taxon>rosids</taxon>
        <taxon>malvids</taxon>
        <taxon>Malvales</taxon>
        <taxon>Malvaceae</taxon>
        <taxon>Malvoideae</taxon>
        <taxon>Hibiscus</taxon>
    </lineage>
</organism>
<proteinExistence type="predicted"/>
<feature type="region of interest" description="Disordered" evidence="1">
    <location>
        <begin position="54"/>
        <end position="81"/>
    </location>
</feature>
<sequence>MSSPSDDVPFPAHRGRWWRPYNLPPRVIRQQLLRRREQRPSFPNRFAAENRTYQQQLTASSSSSPVNNSQRNGDDNPTNLDRFLEFTTPVVPAQHIPKTITGRRQAGTIVPESRPYFVLKDLWKAFEEWSAYGAGVPLLLNGTCPVTQYYVPYLSAIQLYVDPSRSSSQRPGEEESCTDSSRETTSRNGSSNNAVQGARSRIEIGDRLSRGSSSNETVIQNPPGHLVFEYFERALPFTREPLAWKISDLASWFPALMTYRSCDLLPSSWISVAWIPMGPTRRNVDARFLTFHCLSTQSPGTGTDGPPFKGFNIRELSDAEMSSKLPLPTFGLSFYKLQVSLWNTAESRISLKVDSLVREAANWLRRLQVYHPDFMFFMYHRRLCRTRCPVTGIVVLKTLNSTVTTP</sequence>
<feature type="compositionally biased region" description="Polar residues" evidence="1">
    <location>
        <begin position="54"/>
        <end position="79"/>
    </location>
</feature>
<protein>
    <submittedName>
        <fullName evidence="2">Uncharacterized protein</fullName>
    </submittedName>
</protein>
<dbReference type="Proteomes" id="UP001396334">
    <property type="component" value="Unassembled WGS sequence"/>
</dbReference>
<feature type="compositionally biased region" description="Polar residues" evidence="1">
    <location>
        <begin position="186"/>
        <end position="195"/>
    </location>
</feature>
<dbReference type="PANTHER" id="PTHR31343">
    <property type="entry name" value="T15D22.8"/>
    <property type="match status" value="1"/>
</dbReference>
<reference evidence="2 3" key="1">
    <citation type="journal article" date="2024" name="G3 (Bethesda)">
        <title>Genome assembly of Hibiscus sabdariffa L. provides insights into metabolisms of medicinal natural products.</title>
        <authorList>
            <person name="Kim T."/>
        </authorList>
    </citation>
    <scope>NUCLEOTIDE SEQUENCE [LARGE SCALE GENOMIC DNA]</scope>
    <source>
        <strain evidence="2">TK-2024</strain>
        <tissue evidence="2">Old leaves</tissue>
    </source>
</reference>
<dbReference type="Pfam" id="PF05623">
    <property type="entry name" value="DUF789"/>
    <property type="match status" value="1"/>
</dbReference>
<evidence type="ECO:0000313" key="3">
    <source>
        <dbReference type="Proteomes" id="UP001396334"/>
    </source>
</evidence>
<dbReference type="EMBL" id="JBBPBN010000085">
    <property type="protein sequence ID" value="KAK8982706.1"/>
    <property type="molecule type" value="Genomic_DNA"/>
</dbReference>
<accession>A0ABR2P2U2</accession>
<evidence type="ECO:0000313" key="2">
    <source>
        <dbReference type="EMBL" id="KAK8982706.1"/>
    </source>
</evidence>
<comment type="caution">
    <text evidence="2">The sequence shown here is derived from an EMBL/GenBank/DDBJ whole genome shotgun (WGS) entry which is preliminary data.</text>
</comment>